<dbReference type="Gene3D" id="3.10.450.50">
    <property type="match status" value="1"/>
</dbReference>
<evidence type="ECO:0000313" key="2">
    <source>
        <dbReference type="Proteomes" id="UP001064971"/>
    </source>
</evidence>
<accession>A0ABM8AJ53</accession>
<reference evidence="1" key="1">
    <citation type="submission" date="2022-07" db="EMBL/GenBank/DDBJ databases">
        <title>Complete Genome Sequence of the Radioresistant Bacterium Deinococcus aetherius ST0316, Isolated from the Air Dust collected in Lower Stratosphere above Japan.</title>
        <authorList>
            <person name="Satoh K."/>
            <person name="Hagiwara K."/>
            <person name="Katsumata K."/>
            <person name="Kubo A."/>
            <person name="Yokobori S."/>
            <person name="Yamagishi A."/>
            <person name="Oono Y."/>
            <person name="Narumi I."/>
        </authorList>
    </citation>
    <scope>NUCLEOTIDE SEQUENCE</scope>
    <source>
        <strain evidence="1">ST0316</strain>
        <plasmid evidence="1">pDAETH-1</plasmid>
    </source>
</reference>
<name>A0ABM8AJ53_9DEIO</name>
<dbReference type="InterPro" id="IPR009959">
    <property type="entry name" value="Cyclase_SnoaL-like"/>
</dbReference>
<proteinExistence type="predicted"/>
<dbReference type="Proteomes" id="UP001064971">
    <property type="component" value="Plasmid pDAETH-1"/>
</dbReference>
<organism evidence="1 2">
    <name type="scientific">Deinococcus aetherius</name>
    <dbReference type="NCBI Taxonomy" id="200252"/>
    <lineage>
        <taxon>Bacteria</taxon>
        <taxon>Thermotogati</taxon>
        <taxon>Deinococcota</taxon>
        <taxon>Deinococci</taxon>
        <taxon>Deinococcales</taxon>
        <taxon>Deinococcaceae</taxon>
        <taxon>Deinococcus</taxon>
    </lineage>
</organism>
<dbReference type="SUPFAM" id="SSF54427">
    <property type="entry name" value="NTF2-like"/>
    <property type="match status" value="1"/>
</dbReference>
<gene>
    <name evidence="1" type="ORF">DAETH_38310</name>
</gene>
<dbReference type="InterPro" id="IPR032710">
    <property type="entry name" value="NTF2-like_dom_sf"/>
</dbReference>
<dbReference type="Pfam" id="PF07366">
    <property type="entry name" value="SnoaL"/>
    <property type="match status" value="1"/>
</dbReference>
<geneLocation type="plasmid" evidence="1 2">
    <name>pDAETH-1</name>
</geneLocation>
<dbReference type="EMBL" id="AP026561">
    <property type="protein sequence ID" value="BDP43862.1"/>
    <property type="molecule type" value="Genomic_DNA"/>
</dbReference>
<sequence>MSNTHLAHGFAQSLTERDMSAYARLLHEEYVNHNAFAAPGKAGSVAVFEAFLHAFPDFTVTVEAVYEDADTLIGRFTYRGTFTHPLMGYAPTGHTVEMRSIDIWHVRGGQLQEHWDELNTLDFFLQLGASLLPPGVRVEAAR</sequence>
<dbReference type="RefSeq" id="WP_264777703.1">
    <property type="nucleotide sequence ID" value="NZ_AP026561.1"/>
</dbReference>
<keyword evidence="2" id="KW-1185">Reference proteome</keyword>
<evidence type="ECO:0000313" key="1">
    <source>
        <dbReference type="EMBL" id="BDP43862.1"/>
    </source>
</evidence>
<dbReference type="PANTHER" id="PTHR38436">
    <property type="entry name" value="POLYKETIDE CYCLASE SNOAL-LIKE DOMAIN"/>
    <property type="match status" value="1"/>
</dbReference>
<keyword evidence="1" id="KW-0614">Plasmid</keyword>
<protein>
    <recommendedName>
        <fullName evidence="3">Ester cyclase</fullName>
    </recommendedName>
</protein>
<dbReference type="PANTHER" id="PTHR38436:SF1">
    <property type="entry name" value="ESTER CYCLASE"/>
    <property type="match status" value="1"/>
</dbReference>
<evidence type="ECO:0008006" key="3">
    <source>
        <dbReference type="Google" id="ProtNLM"/>
    </source>
</evidence>